<dbReference type="Proteomes" id="UP000543030">
    <property type="component" value="Unassembled WGS sequence"/>
</dbReference>
<dbReference type="AlphaFoldDB" id="A0A840RB67"/>
<organism evidence="8 9">
    <name type="scientific">Silvimonas terrae</name>
    <dbReference type="NCBI Taxonomy" id="300266"/>
    <lineage>
        <taxon>Bacteria</taxon>
        <taxon>Pseudomonadati</taxon>
        <taxon>Pseudomonadota</taxon>
        <taxon>Betaproteobacteria</taxon>
        <taxon>Neisseriales</taxon>
        <taxon>Chitinibacteraceae</taxon>
        <taxon>Silvimonas</taxon>
    </lineage>
</organism>
<accession>A0A840RB67</accession>
<comment type="similarity">
    <text evidence="6">Belongs to the APS kinase family.</text>
</comment>
<dbReference type="GO" id="GO:0005737">
    <property type="term" value="C:cytoplasm"/>
    <property type="evidence" value="ECO:0007669"/>
    <property type="project" value="TreeGrafter"/>
</dbReference>
<comment type="catalytic activity">
    <reaction evidence="1 6">
        <text>adenosine 5'-phosphosulfate + ATP = 3'-phosphoadenylyl sulfate + ADP + H(+)</text>
        <dbReference type="Rhea" id="RHEA:24152"/>
        <dbReference type="ChEBI" id="CHEBI:15378"/>
        <dbReference type="ChEBI" id="CHEBI:30616"/>
        <dbReference type="ChEBI" id="CHEBI:58243"/>
        <dbReference type="ChEBI" id="CHEBI:58339"/>
        <dbReference type="ChEBI" id="CHEBI:456216"/>
        <dbReference type="EC" id="2.7.1.25"/>
    </reaction>
</comment>
<gene>
    <name evidence="8" type="ORF">HNQ50_000292</name>
</gene>
<evidence type="ECO:0000256" key="1">
    <source>
        <dbReference type="ARBA" id="ARBA00001823"/>
    </source>
</evidence>
<dbReference type="EC" id="2.7.1.25" evidence="2 6"/>
<dbReference type="GO" id="GO:0005524">
    <property type="term" value="F:ATP binding"/>
    <property type="evidence" value="ECO:0007669"/>
    <property type="project" value="UniProtKB-KW"/>
</dbReference>
<evidence type="ECO:0000256" key="2">
    <source>
        <dbReference type="ARBA" id="ARBA00012121"/>
    </source>
</evidence>
<dbReference type="GO" id="GO:0010134">
    <property type="term" value="P:sulfate assimilation via adenylyl sulfate reduction"/>
    <property type="evidence" value="ECO:0007669"/>
    <property type="project" value="TreeGrafter"/>
</dbReference>
<protein>
    <recommendedName>
        <fullName evidence="2 6">Adenylyl-sulfate kinase</fullName>
        <ecNumber evidence="2 6">2.7.1.25</ecNumber>
    </recommendedName>
</protein>
<evidence type="ECO:0000256" key="4">
    <source>
        <dbReference type="ARBA" id="ARBA00022741"/>
    </source>
</evidence>
<dbReference type="UniPathway" id="UPA00140">
    <property type="reaction ID" value="UER00205"/>
</dbReference>
<dbReference type="InterPro" id="IPR002891">
    <property type="entry name" value="APS"/>
</dbReference>
<dbReference type="GO" id="GO:0004020">
    <property type="term" value="F:adenylylsulfate kinase activity"/>
    <property type="evidence" value="ECO:0007669"/>
    <property type="project" value="UniProtKB-EC"/>
</dbReference>
<dbReference type="InterPro" id="IPR059117">
    <property type="entry name" value="APS_kinase_dom"/>
</dbReference>
<keyword evidence="9" id="KW-1185">Reference proteome</keyword>
<evidence type="ECO:0000256" key="6">
    <source>
        <dbReference type="RuleBase" id="RU004347"/>
    </source>
</evidence>
<name>A0A840RB67_9NEIS</name>
<dbReference type="GO" id="GO:0004781">
    <property type="term" value="F:sulfate adenylyltransferase (ATP) activity"/>
    <property type="evidence" value="ECO:0007669"/>
    <property type="project" value="TreeGrafter"/>
</dbReference>
<dbReference type="PANTHER" id="PTHR42700:SF1">
    <property type="entry name" value="SULFATE ADENYLYLTRANSFERASE"/>
    <property type="match status" value="1"/>
</dbReference>
<dbReference type="SUPFAM" id="SSF52540">
    <property type="entry name" value="P-loop containing nucleoside triphosphate hydrolases"/>
    <property type="match status" value="1"/>
</dbReference>
<dbReference type="RefSeq" id="WP_184096816.1">
    <property type="nucleotide sequence ID" value="NZ_JACHHN010000001.1"/>
</dbReference>
<proteinExistence type="inferred from homology"/>
<reference evidence="8 9" key="1">
    <citation type="submission" date="2020-08" db="EMBL/GenBank/DDBJ databases">
        <title>Genomic Encyclopedia of Type Strains, Phase IV (KMG-IV): sequencing the most valuable type-strain genomes for metagenomic binning, comparative biology and taxonomic classification.</title>
        <authorList>
            <person name="Goeker M."/>
        </authorList>
    </citation>
    <scope>NUCLEOTIDE SEQUENCE [LARGE SCALE GENOMIC DNA]</scope>
    <source>
        <strain evidence="8 9">DSM 18233</strain>
    </source>
</reference>
<feature type="domain" description="APS kinase" evidence="7">
    <location>
        <begin position="15"/>
        <end position="164"/>
    </location>
</feature>
<keyword evidence="3 6" id="KW-0808">Transferase</keyword>
<keyword evidence="4 6" id="KW-0547">Nucleotide-binding</keyword>
<comment type="caution">
    <text evidence="8">The sequence shown here is derived from an EMBL/GenBank/DDBJ whole genome shotgun (WGS) entry which is preliminary data.</text>
</comment>
<dbReference type="EMBL" id="JACHHN010000001">
    <property type="protein sequence ID" value="MBB5189582.1"/>
    <property type="molecule type" value="Genomic_DNA"/>
</dbReference>
<evidence type="ECO:0000256" key="3">
    <source>
        <dbReference type="ARBA" id="ARBA00022679"/>
    </source>
</evidence>
<dbReference type="PANTHER" id="PTHR42700">
    <property type="entry name" value="SULFATE ADENYLYLTRANSFERASE"/>
    <property type="match status" value="1"/>
</dbReference>
<dbReference type="CDD" id="cd02027">
    <property type="entry name" value="APSK"/>
    <property type="match status" value="1"/>
</dbReference>
<comment type="pathway">
    <text evidence="6">Sulfur metabolism; hydrogen sulfide biosynthesis; sulfite from sulfate: step 2/3.</text>
</comment>
<dbReference type="Pfam" id="PF01583">
    <property type="entry name" value="APS_kinase"/>
    <property type="match status" value="1"/>
</dbReference>
<keyword evidence="6 8" id="KW-0418">Kinase</keyword>
<evidence type="ECO:0000256" key="5">
    <source>
        <dbReference type="ARBA" id="ARBA00022840"/>
    </source>
</evidence>
<comment type="function">
    <text evidence="6">Catalyzes the synthesis of activated sulfate.</text>
</comment>
<evidence type="ECO:0000313" key="8">
    <source>
        <dbReference type="EMBL" id="MBB5189582.1"/>
    </source>
</evidence>
<dbReference type="InterPro" id="IPR050512">
    <property type="entry name" value="Sulf_AdTrans/APS_kinase"/>
</dbReference>
<sequence>MFESENEHHRTTSKASTLWLTGLSGAGKTTLAEGLIAALEARGVPCVLLDGDIVRREAGNQLGFSREARAENVRQVANRCHTLNDRGIWAVVALISPYRQDRTKARDAIGESRWLEVYVSTPLVVCEARDPKHLYEKARAGLIQNFTGISDPYEPPMSPALRLDTSRKSVEECVFAMLGRIGMDMQTEEVP</sequence>
<evidence type="ECO:0000313" key="9">
    <source>
        <dbReference type="Proteomes" id="UP000543030"/>
    </source>
</evidence>
<dbReference type="GO" id="GO:0019379">
    <property type="term" value="P:sulfate assimilation, phosphoadenylyl sulfate reduction by phosphoadenylyl-sulfate reductase (thioredoxin)"/>
    <property type="evidence" value="ECO:0007669"/>
    <property type="project" value="TreeGrafter"/>
</dbReference>
<keyword evidence="5 6" id="KW-0067">ATP-binding</keyword>
<dbReference type="InterPro" id="IPR027417">
    <property type="entry name" value="P-loop_NTPase"/>
</dbReference>
<dbReference type="Gene3D" id="3.40.50.300">
    <property type="entry name" value="P-loop containing nucleotide triphosphate hydrolases"/>
    <property type="match status" value="1"/>
</dbReference>
<dbReference type="NCBIfam" id="NF003013">
    <property type="entry name" value="PRK03846.1"/>
    <property type="match status" value="1"/>
</dbReference>
<dbReference type="NCBIfam" id="TIGR00455">
    <property type="entry name" value="apsK"/>
    <property type="match status" value="1"/>
</dbReference>
<dbReference type="GO" id="GO:0070814">
    <property type="term" value="P:hydrogen sulfide biosynthetic process"/>
    <property type="evidence" value="ECO:0007669"/>
    <property type="project" value="UniProtKB-UniPathway"/>
</dbReference>
<evidence type="ECO:0000259" key="7">
    <source>
        <dbReference type="Pfam" id="PF01583"/>
    </source>
</evidence>